<keyword evidence="1" id="KW-1185">Reference proteome</keyword>
<reference evidence="2" key="1">
    <citation type="submission" date="2017-02" db="UniProtKB">
        <authorList>
            <consortium name="WormBaseParasite"/>
        </authorList>
    </citation>
    <scope>IDENTIFICATION</scope>
</reference>
<name>A0A0N5AZG7_9BILA</name>
<dbReference type="AlphaFoldDB" id="A0A0N5AZG7"/>
<sequence>TKLDSLQFKKCISGPCNYHIPDIYVDFIQGGNNLEGLYMILKDGQQAHWNPLLAILHSVNTPAAPGRGDEQNVVCKLFIV</sequence>
<dbReference type="Proteomes" id="UP000046393">
    <property type="component" value="Unplaced"/>
</dbReference>
<proteinExistence type="predicted"/>
<organism evidence="1 2">
    <name type="scientific">Syphacia muris</name>
    <dbReference type="NCBI Taxonomy" id="451379"/>
    <lineage>
        <taxon>Eukaryota</taxon>
        <taxon>Metazoa</taxon>
        <taxon>Ecdysozoa</taxon>
        <taxon>Nematoda</taxon>
        <taxon>Chromadorea</taxon>
        <taxon>Rhabditida</taxon>
        <taxon>Spirurina</taxon>
        <taxon>Oxyuridomorpha</taxon>
        <taxon>Oxyuroidea</taxon>
        <taxon>Oxyuridae</taxon>
        <taxon>Syphacia</taxon>
    </lineage>
</organism>
<evidence type="ECO:0000313" key="2">
    <source>
        <dbReference type="WBParaSite" id="SMUV_0001039201-mRNA-1"/>
    </source>
</evidence>
<dbReference type="WBParaSite" id="SMUV_0001039201-mRNA-1">
    <property type="protein sequence ID" value="SMUV_0001039201-mRNA-1"/>
    <property type="gene ID" value="SMUV_0001039201"/>
</dbReference>
<protein>
    <submittedName>
        <fullName evidence="2">Chromo domain-containing protein</fullName>
    </submittedName>
</protein>
<dbReference type="STRING" id="451379.A0A0N5AZG7"/>
<evidence type="ECO:0000313" key="1">
    <source>
        <dbReference type="Proteomes" id="UP000046393"/>
    </source>
</evidence>
<accession>A0A0N5AZG7</accession>